<evidence type="ECO:0000313" key="12">
    <source>
        <dbReference type="Proteomes" id="UP000019030"/>
    </source>
</evidence>
<dbReference type="GO" id="GO:0043737">
    <property type="term" value="F:deoxyribonuclease V activity"/>
    <property type="evidence" value="ECO:0007669"/>
    <property type="project" value="UniProtKB-UniRule"/>
</dbReference>
<dbReference type="eggNOG" id="COG1515">
    <property type="taxonomic scope" value="Bacteria"/>
</dbReference>
<keyword evidence="4 10" id="KW-0479">Metal-binding</keyword>
<comment type="similarity">
    <text evidence="10">Belongs to the endonuclease V family.</text>
</comment>
<keyword evidence="8 10" id="KW-0460">Magnesium</keyword>
<dbReference type="OrthoDB" id="9790916at2"/>
<evidence type="ECO:0000256" key="1">
    <source>
        <dbReference type="ARBA" id="ARBA00004496"/>
    </source>
</evidence>
<dbReference type="PANTHER" id="PTHR28511:SF1">
    <property type="entry name" value="ENDONUCLEASE V"/>
    <property type="match status" value="1"/>
</dbReference>
<evidence type="ECO:0000256" key="7">
    <source>
        <dbReference type="ARBA" id="ARBA00022801"/>
    </source>
</evidence>
<keyword evidence="5 10" id="KW-0255">Endonuclease</keyword>
<dbReference type="STRING" id="1441930.Z042_13570"/>
<dbReference type="HOGENOM" id="CLU_047631_1_0_6"/>
<comment type="cofactor">
    <cofactor evidence="10">
        <name>Mg(2+)</name>
        <dbReference type="ChEBI" id="CHEBI:18420"/>
    </cofactor>
</comment>
<dbReference type="Proteomes" id="UP000019030">
    <property type="component" value="Chromosome"/>
</dbReference>
<dbReference type="AlphaFoldDB" id="W0LDS2"/>
<keyword evidence="3 10" id="KW-0540">Nuclease</keyword>
<dbReference type="InterPro" id="IPR007581">
    <property type="entry name" value="Endonuclease-V"/>
</dbReference>
<sequence>MIDTQALRLEQLQRAGDVIRHDDFLQNPPVFIAGADVGFEQEGEVTRAAIAILRYPSLELVEYQVARITTTMPYIPGLLSFREYPALLAAWEQLQQKPDLIFVDGHGISHPRRLGVASHFGLLVNVPTIGVAKKRLCGTFAPLDSAAGALAPLEDKGEQLGWVWRSKARCNPLFIATGHRVSTASALAWVQHCMAGYRLPEPTRWADAIASRRPAFLRWLQLHPEMSP</sequence>
<dbReference type="EMBL" id="CP007044">
    <property type="protein sequence ID" value="AHG20539.1"/>
    <property type="molecule type" value="Genomic_DNA"/>
</dbReference>
<dbReference type="FunFam" id="3.30.2170.10:FF:000001">
    <property type="entry name" value="Endonuclease V"/>
    <property type="match status" value="1"/>
</dbReference>
<dbReference type="GO" id="GO:0006281">
    <property type="term" value="P:DNA repair"/>
    <property type="evidence" value="ECO:0007669"/>
    <property type="project" value="UniProtKB-UniRule"/>
</dbReference>
<gene>
    <name evidence="10" type="primary">nfi</name>
    <name evidence="11" type="ORF">Z042_13570</name>
</gene>
<evidence type="ECO:0000256" key="6">
    <source>
        <dbReference type="ARBA" id="ARBA00022763"/>
    </source>
</evidence>
<evidence type="ECO:0000256" key="9">
    <source>
        <dbReference type="ARBA" id="ARBA00023204"/>
    </source>
</evidence>
<comment type="subcellular location">
    <subcellularLocation>
        <location evidence="1 10">Cytoplasm</location>
    </subcellularLocation>
</comment>
<evidence type="ECO:0000313" key="11">
    <source>
        <dbReference type="EMBL" id="AHG20539.1"/>
    </source>
</evidence>
<dbReference type="NCBIfam" id="NF008629">
    <property type="entry name" value="PRK11617.1"/>
    <property type="match status" value="1"/>
</dbReference>
<dbReference type="PATRIC" id="fig|1441930.4.peg.2690"/>
<keyword evidence="2 10" id="KW-0963">Cytoplasm</keyword>
<dbReference type="GO" id="GO:0000287">
    <property type="term" value="F:magnesium ion binding"/>
    <property type="evidence" value="ECO:0007669"/>
    <property type="project" value="UniProtKB-UniRule"/>
</dbReference>
<name>W0LDS2_9GAMM</name>
<dbReference type="GO" id="GO:0005737">
    <property type="term" value="C:cytoplasm"/>
    <property type="evidence" value="ECO:0007669"/>
    <property type="project" value="UniProtKB-SubCell"/>
</dbReference>
<dbReference type="GO" id="GO:0003727">
    <property type="term" value="F:single-stranded RNA binding"/>
    <property type="evidence" value="ECO:0007669"/>
    <property type="project" value="TreeGrafter"/>
</dbReference>
<dbReference type="KEGG" id="sfo:Z042_13570"/>
<feature type="binding site" evidence="10">
    <location>
        <position position="104"/>
    </location>
    <ligand>
        <name>Mg(2+)</name>
        <dbReference type="ChEBI" id="CHEBI:18420"/>
    </ligand>
</feature>
<dbReference type="Pfam" id="PF04493">
    <property type="entry name" value="Endonuclease_5"/>
    <property type="match status" value="1"/>
</dbReference>
<organism evidence="11 12">
    <name type="scientific">Chania multitudinisentens RB-25</name>
    <dbReference type="NCBI Taxonomy" id="1441930"/>
    <lineage>
        <taxon>Bacteria</taxon>
        <taxon>Pseudomonadati</taxon>
        <taxon>Pseudomonadota</taxon>
        <taxon>Gammaproteobacteria</taxon>
        <taxon>Enterobacterales</taxon>
        <taxon>Yersiniaceae</taxon>
        <taxon>Chania</taxon>
    </lineage>
</organism>
<accession>W0LDS2</accession>
<dbReference type="Gene3D" id="3.30.2170.10">
    <property type="entry name" value="archaeoglobus fulgidus dsm 4304 superfamily"/>
    <property type="match status" value="1"/>
</dbReference>
<evidence type="ECO:0000256" key="8">
    <source>
        <dbReference type="ARBA" id="ARBA00022842"/>
    </source>
</evidence>
<evidence type="ECO:0000256" key="2">
    <source>
        <dbReference type="ARBA" id="ARBA00022490"/>
    </source>
</evidence>
<feature type="site" description="Interaction with target DNA" evidence="10">
    <location>
        <position position="74"/>
    </location>
</feature>
<dbReference type="GO" id="GO:0016891">
    <property type="term" value="F:RNA endonuclease activity producing 5'-phosphomonoesters, hydrolytic mechanism"/>
    <property type="evidence" value="ECO:0007669"/>
    <property type="project" value="TreeGrafter"/>
</dbReference>
<protein>
    <recommendedName>
        <fullName evidence="10">Endonuclease V</fullName>
        <ecNumber evidence="10">3.1.21.7</ecNumber>
    </recommendedName>
    <alternativeName>
        <fullName evidence="10">Deoxyinosine 3'endonuclease</fullName>
    </alternativeName>
    <alternativeName>
        <fullName evidence="10">Deoxyribonuclease V</fullName>
        <shortName evidence="10">DNase V</shortName>
    </alternativeName>
</protein>
<evidence type="ECO:0000256" key="3">
    <source>
        <dbReference type="ARBA" id="ARBA00022722"/>
    </source>
</evidence>
<comment type="catalytic activity">
    <reaction evidence="10">
        <text>Endonucleolytic cleavage at apurinic or apyrimidinic sites to products with a 5'-phosphate.</text>
        <dbReference type="EC" id="3.1.21.7"/>
    </reaction>
</comment>
<proteinExistence type="inferred from homology"/>
<dbReference type="CDD" id="cd06559">
    <property type="entry name" value="Endonuclease_V"/>
    <property type="match status" value="1"/>
</dbReference>
<dbReference type="PANTHER" id="PTHR28511">
    <property type="entry name" value="ENDONUCLEASE V"/>
    <property type="match status" value="1"/>
</dbReference>
<reference evidence="11 12" key="2">
    <citation type="submission" date="2015-03" db="EMBL/GenBank/DDBJ databases">
        <authorList>
            <person name="Chan K.-G."/>
        </authorList>
    </citation>
    <scope>NUCLEOTIDE SEQUENCE [LARGE SCALE GENOMIC DNA]</scope>
    <source>
        <strain evidence="11 12">RB-25</strain>
    </source>
</reference>
<evidence type="ECO:0000256" key="10">
    <source>
        <dbReference type="HAMAP-Rule" id="MF_00801"/>
    </source>
</evidence>
<keyword evidence="9 10" id="KW-0234">DNA repair</keyword>
<dbReference type="EC" id="3.1.21.7" evidence="10"/>
<evidence type="ECO:0000256" key="4">
    <source>
        <dbReference type="ARBA" id="ARBA00022723"/>
    </source>
</evidence>
<evidence type="ECO:0000256" key="5">
    <source>
        <dbReference type="ARBA" id="ARBA00022759"/>
    </source>
</evidence>
<keyword evidence="12" id="KW-1185">Reference proteome</keyword>
<keyword evidence="6 10" id="KW-0227">DNA damage</keyword>
<keyword evidence="7 10" id="KW-0378">Hydrolase</keyword>
<reference evidence="11 12" key="1">
    <citation type="submission" date="2014-01" db="EMBL/GenBank/DDBJ databases">
        <title>Isolation of Serratia multitudinisentens RB-25 from Ex-Landfill site.</title>
        <authorList>
            <person name="Robson E.H.J."/>
        </authorList>
    </citation>
    <scope>NUCLEOTIDE SEQUENCE [LARGE SCALE GENOMIC DNA]</scope>
    <source>
        <strain evidence="11 12">RB-25</strain>
    </source>
</reference>
<feature type="binding site" evidence="10">
    <location>
        <position position="36"/>
    </location>
    <ligand>
        <name>Mg(2+)</name>
        <dbReference type="ChEBI" id="CHEBI:18420"/>
    </ligand>
</feature>
<comment type="function">
    <text evidence="10">DNA repair enzyme involved in the repair of deaminated bases. Selectively cleaves double-stranded DNA at the second phosphodiester bond 3' to a deoxyinosine leaving behind the intact lesion on the nicked DNA.</text>
</comment>
<dbReference type="HAMAP" id="MF_00801">
    <property type="entry name" value="Endonuclease_5"/>
    <property type="match status" value="1"/>
</dbReference>